<evidence type="ECO:0000256" key="2">
    <source>
        <dbReference type="ARBA" id="ARBA00022525"/>
    </source>
</evidence>
<dbReference type="GO" id="GO:0005576">
    <property type="term" value="C:extracellular region"/>
    <property type="evidence" value="ECO:0007669"/>
    <property type="project" value="UniProtKB-SubCell"/>
</dbReference>
<dbReference type="InterPro" id="IPR011049">
    <property type="entry name" value="Serralysin-like_metalloprot_C"/>
</dbReference>
<name>A0A3N2QWF0_9RHOB</name>
<evidence type="ECO:0000256" key="1">
    <source>
        <dbReference type="ARBA" id="ARBA00004613"/>
    </source>
</evidence>
<dbReference type="InterPro" id="IPR001343">
    <property type="entry name" value="Hemolysn_Ca-bd"/>
</dbReference>
<evidence type="ECO:0000256" key="3">
    <source>
        <dbReference type="SAM" id="MobiDB-lite"/>
    </source>
</evidence>
<dbReference type="InterPro" id="IPR018511">
    <property type="entry name" value="Hemolysin-typ_Ca-bd_CS"/>
</dbReference>
<dbReference type="InterPro" id="IPR050557">
    <property type="entry name" value="RTX_toxin/Mannuronan_C5-epim"/>
</dbReference>
<evidence type="ECO:0000313" key="5">
    <source>
        <dbReference type="Proteomes" id="UP000268016"/>
    </source>
</evidence>
<dbReference type="AlphaFoldDB" id="A0A3N2QWF0"/>
<keyword evidence="5" id="KW-1185">Reference proteome</keyword>
<dbReference type="RefSeq" id="WP_123643078.1">
    <property type="nucleotide sequence ID" value="NZ_ML119087.1"/>
</dbReference>
<protein>
    <submittedName>
        <fullName evidence="4">Calcium-binding protein</fullName>
    </submittedName>
</protein>
<dbReference type="GO" id="GO:0005509">
    <property type="term" value="F:calcium ion binding"/>
    <property type="evidence" value="ECO:0007669"/>
    <property type="project" value="InterPro"/>
</dbReference>
<dbReference type="EMBL" id="RDRB01000007">
    <property type="protein sequence ID" value="ROT99487.1"/>
    <property type="molecule type" value="Genomic_DNA"/>
</dbReference>
<dbReference type="OrthoDB" id="9773411at2"/>
<gene>
    <name evidence="4" type="ORF">EAT49_14850</name>
</gene>
<dbReference type="PANTHER" id="PTHR38340">
    <property type="entry name" value="S-LAYER PROTEIN"/>
    <property type="match status" value="1"/>
</dbReference>
<dbReference type="Gene3D" id="2.150.10.10">
    <property type="entry name" value="Serralysin-like metalloprotease, C-terminal"/>
    <property type="match status" value="3"/>
</dbReference>
<dbReference type="PROSITE" id="PS00330">
    <property type="entry name" value="HEMOLYSIN_CALCIUM"/>
    <property type="match status" value="5"/>
</dbReference>
<dbReference type="SUPFAM" id="SSF51120">
    <property type="entry name" value="beta-Roll"/>
    <property type="match status" value="3"/>
</dbReference>
<reference evidence="4 5" key="1">
    <citation type="submission" date="2018-10" db="EMBL/GenBank/DDBJ databases">
        <title>Histidinibacterium lentulum gen. nov., sp. nov., a marine bacterium from the culture broth of Picochlorum sp. 122.</title>
        <authorList>
            <person name="Wang G."/>
        </authorList>
    </citation>
    <scope>NUCLEOTIDE SEQUENCE [LARGE SCALE GENOMIC DNA]</scope>
    <source>
        <strain evidence="4 5">B17</strain>
    </source>
</reference>
<organism evidence="4 5">
    <name type="scientific">Histidinibacterium lentulum</name>
    <dbReference type="NCBI Taxonomy" id="2480588"/>
    <lineage>
        <taxon>Bacteria</taxon>
        <taxon>Pseudomonadati</taxon>
        <taxon>Pseudomonadota</taxon>
        <taxon>Alphaproteobacteria</taxon>
        <taxon>Rhodobacterales</taxon>
        <taxon>Paracoccaceae</taxon>
        <taxon>Histidinibacterium</taxon>
    </lineage>
</organism>
<comment type="subcellular location">
    <subcellularLocation>
        <location evidence="1">Secreted</location>
    </subcellularLocation>
</comment>
<dbReference type="PANTHER" id="PTHR38340:SF1">
    <property type="entry name" value="S-LAYER PROTEIN"/>
    <property type="match status" value="1"/>
</dbReference>
<dbReference type="Pfam" id="PF00353">
    <property type="entry name" value="HemolysinCabind"/>
    <property type="match status" value="5"/>
</dbReference>
<evidence type="ECO:0000313" key="4">
    <source>
        <dbReference type="EMBL" id="ROT99487.1"/>
    </source>
</evidence>
<dbReference type="PRINTS" id="PR00313">
    <property type="entry name" value="CABNDNGRPT"/>
</dbReference>
<sequence>MAVLTEIVPELQANTGAAATGTQSSPKIIGLSNGNTLVAWVEGSTQGIANPPPGTDIIGVIYDADGAVLRDAFRLNTARFADNERDFDIAATNDGGFVMAYMDDDTNNIRTDVMWERYNSNGDLINNAVIRTEVSNTDDLRNPSVTVNLDTNDTFVTYTFDTGVERIFGKLVSATGTVGPERSVAQNVGGSNNRDADVATLANGNMVVAYEEQDGAIYEIEYQIISATGVKIGSFREVDGPPGTQTDPNVAGLANGDFVITWQQNFDIWFQVFQPNGLPRGPAAQANTSTTSEIGPDVKALPDGGFVIAWDSGTGTTRARNFDADGTPRGPETAVSGTGNISDVDVDVTSEGVSLFVYRLNGEIFATAWDGRADTLDMADVQGGLPNFLTDEGSFTGHPTGSTIIGTDGNDEIYGRGGSDSIIGGLGFDTIYGGRGFDEISGLGGFDEIYGEGGNDTLFGNAGNDTIFGGGGNDTIDGGIGADLINGGIGFDVVFGKGGNDTIAGLEGFDTLSGNNGNDSIQGNAGNDVIFGGLGNDTIDGGIGADTLYGDAGADLIAGKAGFDVIYGGNGTDTLYGNAGNDTLFGGLGDDVLFGGIGSDTFVFVVTPGERDTIADFEVGRDRLLIDAPPGTTLDDLEIRAVAGGAEATALGHTIFFAGLTVAQVQEIDAILI</sequence>
<comment type="caution">
    <text evidence="4">The sequence shown here is derived from an EMBL/GenBank/DDBJ whole genome shotgun (WGS) entry which is preliminary data.</text>
</comment>
<accession>A0A3N2QWF0</accession>
<dbReference type="Proteomes" id="UP000268016">
    <property type="component" value="Unassembled WGS sequence"/>
</dbReference>
<feature type="region of interest" description="Disordered" evidence="3">
    <location>
        <begin position="318"/>
        <end position="339"/>
    </location>
</feature>
<keyword evidence="2" id="KW-0964">Secreted</keyword>
<proteinExistence type="predicted"/>